<evidence type="ECO:0000256" key="5">
    <source>
        <dbReference type="ARBA" id="ARBA00023004"/>
    </source>
</evidence>
<gene>
    <name evidence="7" type="ORF">NE237_023483</name>
</gene>
<keyword evidence="5" id="KW-0408">Iron</keyword>
<dbReference type="OrthoDB" id="2789670at2759"/>
<comment type="similarity">
    <text evidence="1">Belongs to the cytochrome P450 family.</text>
</comment>
<dbReference type="InterPro" id="IPR036396">
    <property type="entry name" value="Cyt_P450_sf"/>
</dbReference>
<evidence type="ECO:0008006" key="9">
    <source>
        <dbReference type="Google" id="ProtNLM"/>
    </source>
</evidence>
<evidence type="ECO:0000256" key="3">
    <source>
        <dbReference type="ARBA" id="ARBA00022723"/>
    </source>
</evidence>
<dbReference type="Pfam" id="PF00067">
    <property type="entry name" value="p450"/>
    <property type="match status" value="2"/>
</dbReference>
<dbReference type="GO" id="GO:0016705">
    <property type="term" value="F:oxidoreductase activity, acting on paired donors, with incorporation or reduction of molecular oxygen"/>
    <property type="evidence" value="ECO:0007669"/>
    <property type="project" value="InterPro"/>
</dbReference>
<evidence type="ECO:0000256" key="2">
    <source>
        <dbReference type="ARBA" id="ARBA00022617"/>
    </source>
</evidence>
<evidence type="ECO:0000313" key="7">
    <source>
        <dbReference type="EMBL" id="KAJ4963544.1"/>
    </source>
</evidence>
<name>A0A9Q0K4H5_9MAGN</name>
<dbReference type="GO" id="GO:0004497">
    <property type="term" value="F:monooxygenase activity"/>
    <property type="evidence" value="ECO:0007669"/>
    <property type="project" value="InterPro"/>
</dbReference>
<dbReference type="GO" id="GO:0005506">
    <property type="term" value="F:iron ion binding"/>
    <property type="evidence" value="ECO:0007669"/>
    <property type="project" value="InterPro"/>
</dbReference>
<keyword evidence="2" id="KW-0349">Heme</keyword>
<protein>
    <recommendedName>
        <fullName evidence="9">Cytochrome P450</fullName>
    </recommendedName>
</protein>
<keyword evidence="6" id="KW-0472">Membrane</keyword>
<dbReference type="SUPFAM" id="SSF48264">
    <property type="entry name" value="Cytochrome P450"/>
    <property type="match status" value="2"/>
</dbReference>
<keyword evidence="3" id="KW-0479">Metal-binding</keyword>
<evidence type="ECO:0000256" key="4">
    <source>
        <dbReference type="ARBA" id="ARBA00023002"/>
    </source>
</evidence>
<keyword evidence="6" id="KW-1133">Transmembrane helix</keyword>
<dbReference type="Proteomes" id="UP001141806">
    <property type="component" value="Unassembled WGS sequence"/>
</dbReference>
<evidence type="ECO:0000313" key="8">
    <source>
        <dbReference type="Proteomes" id="UP001141806"/>
    </source>
</evidence>
<dbReference type="InterPro" id="IPR002401">
    <property type="entry name" value="Cyt_P450_E_grp-I"/>
</dbReference>
<dbReference type="GO" id="GO:0020037">
    <property type="term" value="F:heme binding"/>
    <property type="evidence" value="ECO:0007669"/>
    <property type="project" value="InterPro"/>
</dbReference>
<sequence>MVMDINTLSWAVNTTALLATIILIFFFSTHIGRRQSNPPPGPKPWPIIGNLNLIGPLPHRSIHSLSQQYGPLIQFHIGSVPVVVASSISMAKELLRTHDHSFASRPRTAAGKHTFFNYSAMTWSSYGPYWRYLRKIYLTELFIPKRLDLYEKIRIEEMGLLLKRIYASSGKGIILKTYLWNANLSFVSRIVMGKKFSDEPVETLEELKKMFEELFFLNGVLEIGDCIPWLGFLDLKGYVKQMKELGKRFDGFLEKVISEHEIRRRGVEILEEKDMVDVLLRLADEPNLEVKLDRTALKGITLELLAGATESSIVSASYNGFICRVVMGKKFSDEHVEALEELKKMLEELFFLNGVLDTGDCIRWLRFLDLKGYVKQMKVLGKRFDGFLEKVISEHEIRRRGVEILEEKDMVDVFLRLVDDPNLEVKLDRTALKGITLELLAGSTESSMVSVEWAFSELLKKPETLKRATEELDRVVGRERWVEERHCSPTIH</sequence>
<organism evidence="7 8">
    <name type="scientific">Protea cynaroides</name>
    <dbReference type="NCBI Taxonomy" id="273540"/>
    <lineage>
        <taxon>Eukaryota</taxon>
        <taxon>Viridiplantae</taxon>
        <taxon>Streptophyta</taxon>
        <taxon>Embryophyta</taxon>
        <taxon>Tracheophyta</taxon>
        <taxon>Spermatophyta</taxon>
        <taxon>Magnoliopsida</taxon>
        <taxon>Proteales</taxon>
        <taxon>Proteaceae</taxon>
        <taxon>Protea</taxon>
    </lineage>
</organism>
<dbReference type="PANTHER" id="PTHR47944">
    <property type="entry name" value="CYTOCHROME P450 98A9"/>
    <property type="match status" value="1"/>
</dbReference>
<accession>A0A9Q0K4H5</accession>
<feature type="transmembrane region" description="Helical" evidence="6">
    <location>
        <begin position="7"/>
        <end position="27"/>
    </location>
</feature>
<keyword evidence="6" id="KW-0812">Transmembrane</keyword>
<keyword evidence="8" id="KW-1185">Reference proteome</keyword>
<proteinExistence type="inferred from homology"/>
<reference evidence="7" key="1">
    <citation type="journal article" date="2023" name="Plant J.">
        <title>The genome of the king protea, Protea cynaroides.</title>
        <authorList>
            <person name="Chang J."/>
            <person name="Duong T.A."/>
            <person name="Schoeman C."/>
            <person name="Ma X."/>
            <person name="Roodt D."/>
            <person name="Barker N."/>
            <person name="Li Z."/>
            <person name="Van de Peer Y."/>
            <person name="Mizrachi E."/>
        </authorList>
    </citation>
    <scope>NUCLEOTIDE SEQUENCE</scope>
    <source>
        <tissue evidence="7">Young leaves</tissue>
    </source>
</reference>
<dbReference type="Gene3D" id="1.10.630.10">
    <property type="entry name" value="Cytochrome P450"/>
    <property type="match status" value="2"/>
</dbReference>
<keyword evidence="4" id="KW-0560">Oxidoreductase</keyword>
<dbReference type="AlphaFoldDB" id="A0A9Q0K4H5"/>
<dbReference type="InterPro" id="IPR001128">
    <property type="entry name" value="Cyt_P450"/>
</dbReference>
<dbReference type="PRINTS" id="PR00463">
    <property type="entry name" value="EP450I"/>
</dbReference>
<dbReference type="EMBL" id="JAMYWD010000008">
    <property type="protein sequence ID" value="KAJ4963544.1"/>
    <property type="molecule type" value="Genomic_DNA"/>
</dbReference>
<evidence type="ECO:0000256" key="1">
    <source>
        <dbReference type="ARBA" id="ARBA00010617"/>
    </source>
</evidence>
<dbReference type="PANTHER" id="PTHR47944:SF5">
    <property type="entry name" value="CYTOCHROME P450 71A1-LIKE"/>
    <property type="match status" value="1"/>
</dbReference>
<comment type="caution">
    <text evidence="7">The sequence shown here is derived from an EMBL/GenBank/DDBJ whole genome shotgun (WGS) entry which is preliminary data.</text>
</comment>
<evidence type="ECO:0000256" key="6">
    <source>
        <dbReference type="SAM" id="Phobius"/>
    </source>
</evidence>